<sequence>MQKLSVQAPRSVVMIRPQHFSPNPATAEDNAFQANDALRTAAAIATAAHGEVTQAAKRLEAAGVTVHLFEDESRATPDSVFPNNWFSTHSGGHVALYPMFSPSRRKERRQDVIEMLKHRYRVQDVIDYSGLEQDGVYLEGTGAMVLDHIERVAYAARSNRTNEVALERFCTHFNFEPVVFDAVDAESRPIYHTNVLMCIGTDFCLIGLATIRDAARRAEIAERLAETGRTIIDLSHEQIGDFAGNAIELQGRDGRVVALSSRALGALRPDQVAALERSVTLLPLNVATIELAGGSVRCMLAGIHLAARGALKASGANPAEAALLSAP</sequence>
<dbReference type="PIRSF" id="PIRSF028188">
    <property type="entry name" value="Amdntrnsf_FN0238"/>
    <property type="match status" value="1"/>
</dbReference>
<dbReference type="OrthoDB" id="9788268at2"/>
<evidence type="ECO:0000313" key="2">
    <source>
        <dbReference type="Proteomes" id="UP000236743"/>
    </source>
</evidence>
<reference evidence="1 2" key="1">
    <citation type="submission" date="2016-10" db="EMBL/GenBank/DDBJ databases">
        <authorList>
            <person name="de Groot N.N."/>
        </authorList>
    </citation>
    <scope>NUCLEOTIDE SEQUENCE [LARGE SCALE GENOMIC DNA]</scope>
    <source>
        <strain evidence="1 2">DSM 26656</strain>
    </source>
</reference>
<proteinExistence type="predicted"/>
<dbReference type="PANTHER" id="PTHR43224">
    <property type="entry name" value="AMIDINOTRANSFERASE"/>
    <property type="match status" value="1"/>
</dbReference>
<protein>
    <recommendedName>
        <fullName evidence="3">Amidinotransferase</fullName>
    </recommendedName>
</protein>
<evidence type="ECO:0008006" key="3">
    <source>
        <dbReference type="Google" id="ProtNLM"/>
    </source>
</evidence>
<dbReference type="Gene3D" id="3.75.10.10">
    <property type="entry name" value="L-arginine/glycine Amidinotransferase, Chain A"/>
    <property type="match status" value="1"/>
</dbReference>
<dbReference type="NCBIfam" id="NF046062">
    <property type="entry name" value="citrull_CtlX"/>
    <property type="match status" value="1"/>
</dbReference>
<dbReference type="AlphaFoldDB" id="A0A1H6B096"/>
<dbReference type="SUPFAM" id="SSF55909">
    <property type="entry name" value="Pentein"/>
    <property type="match status" value="1"/>
</dbReference>
<keyword evidence="2" id="KW-1185">Reference proteome</keyword>
<name>A0A1H6B096_9HYPH</name>
<organism evidence="1 2">
    <name type="scientific">Bosea lathyri</name>
    <dbReference type="NCBI Taxonomy" id="1036778"/>
    <lineage>
        <taxon>Bacteria</taxon>
        <taxon>Pseudomonadati</taxon>
        <taxon>Pseudomonadota</taxon>
        <taxon>Alphaproteobacteria</taxon>
        <taxon>Hyphomicrobiales</taxon>
        <taxon>Boseaceae</taxon>
        <taxon>Bosea</taxon>
    </lineage>
</organism>
<accession>A0A1H6B096</accession>
<dbReference type="Proteomes" id="UP000236743">
    <property type="component" value="Unassembled WGS sequence"/>
</dbReference>
<dbReference type="InterPro" id="IPR014541">
    <property type="entry name" value="Amdntrnsf_FN0238"/>
</dbReference>
<dbReference type="Pfam" id="PF19420">
    <property type="entry name" value="DDAH_eukar"/>
    <property type="match status" value="1"/>
</dbReference>
<gene>
    <name evidence="1" type="ORF">SAMN04488115_106268</name>
</gene>
<dbReference type="EMBL" id="FNUY01000006">
    <property type="protein sequence ID" value="SEG54000.1"/>
    <property type="molecule type" value="Genomic_DNA"/>
</dbReference>
<dbReference type="RefSeq" id="WP_103873539.1">
    <property type="nucleotide sequence ID" value="NZ_FNUY01000006.1"/>
</dbReference>
<dbReference type="PANTHER" id="PTHR43224:SF1">
    <property type="entry name" value="AMIDINOTRANSFERASE"/>
    <property type="match status" value="1"/>
</dbReference>
<evidence type="ECO:0000313" key="1">
    <source>
        <dbReference type="EMBL" id="SEG54000.1"/>
    </source>
</evidence>